<sequence length="112" mass="12480">MGNVPLVHSRRPFNRSGGHQIPGRYDELRGDFVFVQKGFSTPILEKSKTEPVSSKSVPNRTAKFLDLPFAEMAYVEGGTFQMGDPNGIQGYNKAHAVTVSSFLMGKYEITRR</sequence>
<organism evidence="3 4">
    <name type="scientific">Nibrella viscosa</name>
    <dbReference type="NCBI Taxonomy" id="1084524"/>
    <lineage>
        <taxon>Bacteria</taxon>
        <taxon>Pseudomonadati</taxon>
        <taxon>Bacteroidota</taxon>
        <taxon>Cytophagia</taxon>
        <taxon>Cytophagales</taxon>
        <taxon>Spirosomataceae</taxon>
        <taxon>Nibrella</taxon>
    </lineage>
</organism>
<accession>A0ABP8KZT3</accession>
<dbReference type="Gene3D" id="3.90.1580.10">
    <property type="entry name" value="paralog of FGE (formylglycine-generating enzyme)"/>
    <property type="match status" value="1"/>
</dbReference>
<dbReference type="EMBL" id="BAABHB010000017">
    <property type="protein sequence ID" value="GAA4418962.1"/>
    <property type="molecule type" value="Genomic_DNA"/>
</dbReference>
<protein>
    <recommendedName>
        <fullName evidence="2">Sulfatase-modifying factor enzyme-like domain-containing protein</fullName>
    </recommendedName>
</protein>
<comment type="caution">
    <text evidence="3">The sequence shown here is derived from an EMBL/GenBank/DDBJ whole genome shotgun (WGS) entry which is preliminary data.</text>
</comment>
<dbReference type="InterPro" id="IPR042095">
    <property type="entry name" value="SUMF_sf"/>
</dbReference>
<dbReference type="SUPFAM" id="SSF56436">
    <property type="entry name" value="C-type lectin-like"/>
    <property type="match status" value="1"/>
</dbReference>
<evidence type="ECO:0000259" key="2">
    <source>
        <dbReference type="Pfam" id="PF03781"/>
    </source>
</evidence>
<proteinExistence type="predicted"/>
<name>A0ABP8KZT3_9BACT</name>
<evidence type="ECO:0000313" key="4">
    <source>
        <dbReference type="Proteomes" id="UP001500936"/>
    </source>
</evidence>
<gene>
    <name evidence="3" type="ORF">GCM10023187_52900</name>
</gene>
<reference evidence="4" key="1">
    <citation type="journal article" date="2019" name="Int. J. Syst. Evol. Microbiol.">
        <title>The Global Catalogue of Microorganisms (GCM) 10K type strain sequencing project: providing services to taxonomists for standard genome sequencing and annotation.</title>
        <authorList>
            <consortium name="The Broad Institute Genomics Platform"/>
            <consortium name="The Broad Institute Genome Sequencing Center for Infectious Disease"/>
            <person name="Wu L."/>
            <person name="Ma J."/>
        </authorList>
    </citation>
    <scope>NUCLEOTIDE SEQUENCE [LARGE SCALE GENOMIC DNA]</scope>
    <source>
        <strain evidence="4">JCM 17925</strain>
    </source>
</reference>
<feature type="region of interest" description="Disordered" evidence="1">
    <location>
        <begin position="1"/>
        <end position="22"/>
    </location>
</feature>
<keyword evidence="4" id="KW-1185">Reference proteome</keyword>
<feature type="domain" description="Sulfatase-modifying factor enzyme-like" evidence="2">
    <location>
        <begin position="70"/>
        <end position="111"/>
    </location>
</feature>
<dbReference type="InterPro" id="IPR016187">
    <property type="entry name" value="CTDL_fold"/>
</dbReference>
<dbReference type="Proteomes" id="UP001500936">
    <property type="component" value="Unassembled WGS sequence"/>
</dbReference>
<evidence type="ECO:0000256" key="1">
    <source>
        <dbReference type="SAM" id="MobiDB-lite"/>
    </source>
</evidence>
<dbReference type="RefSeq" id="WP_345271074.1">
    <property type="nucleotide sequence ID" value="NZ_BAABHB010000017.1"/>
</dbReference>
<dbReference type="InterPro" id="IPR005532">
    <property type="entry name" value="SUMF_dom"/>
</dbReference>
<evidence type="ECO:0000313" key="3">
    <source>
        <dbReference type="EMBL" id="GAA4418962.1"/>
    </source>
</evidence>
<dbReference type="Pfam" id="PF03781">
    <property type="entry name" value="FGE-sulfatase"/>
    <property type="match status" value="1"/>
</dbReference>